<dbReference type="Proteomes" id="UP000324800">
    <property type="component" value="Unassembled WGS sequence"/>
</dbReference>
<evidence type="ECO:0000313" key="3">
    <source>
        <dbReference type="Proteomes" id="UP000324800"/>
    </source>
</evidence>
<evidence type="ECO:0000256" key="1">
    <source>
        <dbReference type="SAM" id="MobiDB-lite"/>
    </source>
</evidence>
<gene>
    <name evidence="2" type="ORF">EZS28_004650</name>
</gene>
<accession>A0A5J4WYD0</accession>
<dbReference type="EMBL" id="SNRW01000673">
    <property type="protein sequence ID" value="KAA6399823.1"/>
    <property type="molecule type" value="Genomic_DNA"/>
</dbReference>
<name>A0A5J4WYD0_9EUKA</name>
<reference evidence="2 3" key="1">
    <citation type="submission" date="2019-03" db="EMBL/GenBank/DDBJ databases">
        <title>Single cell metagenomics reveals metabolic interactions within the superorganism composed of flagellate Streblomastix strix and complex community of Bacteroidetes bacteria on its surface.</title>
        <authorList>
            <person name="Treitli S.C."/>
            <person name="Kolisko M."/>
            <person name="Husnik F."/>
            <person name="Keeling P."/>
            <person name="Hampl V."/>
        </authorList>
    </citation>
    <scope>NUCLEOTIDE SEQUENCE [LARGE SCALE GENOMIC DNA]</scope>
    <source>
        <strain evidence="2">ST1C</strain>
    </source>
</reference>
<comment type="caution">
    <text evidence="2">The sequence shown here is derived from an EMBL/GenBank/DDBJ whole genome shotgun (WGS) entry which is preliminary data.</text>
</comment>
<feature type="region of interest" description="Disordered" evidence="1">
    <location>
        <begin position="169"/>
        <end position="192"/>
    </location>
</feature>
<sequence>MQLANLRLHRQQSDPELSSYSIKTRNIANNIDLTRVWQDDRNGQELDQSDADSRVHVLALKYEKNDNINDNILKERSLEITKIFDVTSQEKEAPKNKKLIIGNWRDPIHKSTIQTRRTSHHVALQVEEQGSGQWTLEQVDQNQQERDTRYNLEDQQVSPQSAIALHETQQVDNNPDRCFEFRQGGNTNQREQ</sequence>
<protein>
    <submittedName>
        <fullName evidence="2">Uncharacterized protein</fullName>
    </submittedName>
</protein>
<proteinExistence type="predicted"/>
<evidence type="ECO:0000313" key="2">
    <source>
        <dbReference type="EMBL" id="KAA6399823.1"/>
    </source>
</evidence>
<organism evidence="2 3">
    <name type="scientific">Streblomastix strix</name>
    <dbReference type="NCBI Taxonomy" id="222440"/>
    <lineage>
        <taxon>Eukaryota</taxon>
        <taxon>Metamonada</taxon>
        <taxon>Preaxostyla</taxon>
        <taxon>Oxymonadida</taxon>
        <taxon>Streblomastigidae</taxon>
        <taxon>Streblomastix</taxon>
    </lineage>
</organism>
<dbReference type="AlphaFoldDB" id="A0A5J4WYD0"/>